<feature type="region of interest" description="Disordered" evidence="7">
    <location>
        <begin position="3371"/>
        <end position="3500"/>
    </location>
</feature>
<organism evidence="10">
    <name type="scientific">Tanacetum cinerariifolium</name>
    <name type="common">Dalmatian daisy</name>
    <name type="synonym">Chrysanthemum cinerariifolium</name>
    <dbReference type="NCBI Taxonomy" id="118510"/>
    <lineage>
        <taxon>Eukaryota</taxon>
        <taxon>Viridiplantae</taxon>
        <taxon>Streptophyta</taxon>
        <taxon>Embryophyta</taxon>
        <taxon>Tracheophyta</taxon>
        <taxon>Spermatophyta</taxon>
        <taxon>Magnoliopsida</taxon>
        <taxon>eudicotyledons</taxon>
        <taxon>Gunneridae</taxon>
        <taxon>Pentapetalae</taxon>
        <taxon>asterids</taxon>
        <taxon>campanulids</taxon>
        <taxon>Asterales</taxon>
        <taxon>Asteraceae</taxon>
        <taxon>Asteroideae</taxon>
        <taxon>Anthemideae</taxon>
        <taxon>Anthemidinae</taxon>
        <taxon>Tanacetum</taxon>
    </lineage>
</organism>
<keyword evidence="6" id="KW-0175">Coiled coil</keyword>
<keyword evidence="5" id="KW-0862">Zinc</keyword>
<feature type="domain" description="CCHC-type" evidence="8">
    <location>
        <begin position="640"/>
        <end position="655"/>
    </location>
</feature>
<dbReference type="Gene3D" id="4.10.60.10">
    <property type="entry name" value="Zinc finger, CCHC-type"/>
    <property type="match status" value="1"/>
</dbReference>
<dbReference type="PROSITE" id="PS50158">
    <property type="entry name" value="ZF_CCHC"/>
    <property type="match status" value="2"/>
</dbReference>
<feature type="coiled-coil region" evidence="6">
    <location>
        <begin position="1008"/>
        <end position="1062"/>
    </location>
</feature>
<accession>A0A6L2MRP5</accession>
<feature type="region of interest" description="Disordered" evidence="7">
    <location>
        <begin position="2683"/>
        <end position="2704"/>
    </location>
</feature>
<dbReference type="Pfam" id="PF07727">
    <property type="entry name" value="RVT_2"/>
    <property type="match status" value="4"/>
</dbReference>
<dbReference type="GO" id="GO:0004190">
    <property type="term" value="F:aspartic-type endopeptidase activity"/>
    <property type="evidence" value="ECO:0007669"/>
    <property type="project" value="UniProtKB-KW"/>
</dbReference>
<evidence type="ECO:0000256" key="2">
    <source>
        <dbReference type="ARBA" id="ARBA00022723"/>
    </source>
</evidence>
<dbReference type="SUPFAM" id="SSF57756">
    <property type="entry name" value="Retrovirus zinc finger-like domains"/>
    <property type="match status" value="2"/>
</dbReference>
<feature type="compositionally biased region" description="Low complexity" evidence="7">
    <location>
        <begin position="3517"/>
        <end position="3531"/>
    </location>
</feature>
<feature type="region of interest" description="Disordered" evidence="7">
    <location>
        <begin position="1523"/>
        <end position="1548"/>
    </location>
</feature>
<evidence type="ECO:0000256" key="7">
    <source>
        <dbReference type="SAM" id="MobiDB-lite"/>
    </source>
</evidence>
<reference evidence="10" key="1">
    <citation type="journal article" date="2019" name="Sci. Rep.">
        <title>Draft genome of Tanacetum cinerariifolium, the natural source of mosquito coil.</title>
        <authorList>
            <person name="Yamashiro T."/>
            <person name="Shiraishi A."/>
            <person name="Satake H."/>
            <person name="Nakayama K."/>
        </authorList>
    </citation>
    <scope>NUCLEOTIDE SEQUENCE</scope>
</reference>
<evidence type="ECO:0000256" key="6">
    <source>
        <dbReference type="SAM" id="Coils"/>
    </source>
</evidence>
<dbReference type="GO" id="GO:0015074">
    <property type="term" value="P:DNA integration"/>
    <property type="evidence" value="ECO:0007669"/>
    <property type="project" value="InterPro"/>
</dbReference>
<protein>
    <submittedName>
        <fullName evidence="10">Uncharacterized protein</fullName>
    </submittedName>
</protein>
<evidence type="ECO:0000256" key="5">
    <source>
        <dbReference type="PROSITE-ProRule" id="PRU00047"/>
    </source>
</evidence>
<keyword evidence="5" id="KW-0863">Zinc-finger</keyword>
<comment type="caution">
    <text evidence="10">The sequence shown here is derived from an EMBL/GenBank/DDBJ whole genome shotgun (WGS) entry which is preliminary data.</text>
</comment>
<dbReference type="Pfam" id="PF25597">
    <property type="entry name" value="SH3_retrovirus"/>
    <property type="match status" value="1"/>
</dbReference>
<evidence type="ECO:0000259" key="9">
    <source>
        <dbReference type="PROSITE" id="PS50994"/>
    </source>
</evidence>
<gene>
    <name evidence="10" type="ORF">Tci_048027</name>
</gene>
<dbReference type="SUPFAM" id="SSF53098">
    <property type="entry name" value="Ribonuclease H-like"/>
    <property type="match status" value="2"/>
</dbReference>
<evidence type="ECO:0000256" key="3">
    <source>
        <dbReference type="ARBA" id="ARBA00022750"/>
    </source>
</evidence>
<keyword evidence="1" id="KW-0645">Protease</keyword>
<feature type="compositionally biased region" description="Gly residues" evidence="7">
    <location>
        <begin position="3445"/>
        <end position="3454"/>
    </location>
</feature>
<feature type="region of interest" description="Disordered" evidence="7">
    <location>
        <begin position="1080"/>
        <end position="1108"/>
    </location>
</feature>
<dbReference type="SUPFAM" id="SSF56672">
    <property type="entry name" value="DNA/RNA polymerases"/>
    <property type="match status" value="1"/>
</dbReference>
<feature type="region of interest" description="Disordered" evidence="7">
    <location>
        <begin position="2200"/>
        <end position="2238"/>
    </location>
</feature>
<keyword evidence="3" id="KW-0064">Aspartyl protease</keyword>
<name>A0A6L2MRP5_TANCI</name>
<keyword evidence="2" id="KW-0479">Metal-binding</keyword>
<keyword evidence="4" id="KW-0378">Hydrolase</keyword>
<feature type="compositionally biased region" description="Polar residues" evidence="7">
    <location>
        <begin position="1782"/>
        <end position="1799"/>
    </location>
</feature>
<feature type="region of interest" description="Disordered" evidence="7">
    <location>
        <begin position="1767"/>
        <end position="1799"/>
    </location>
</feature>
<dbReference type="Pfam" id="PF14223">
    <property type="entry name" value="Retrotran_gag_2"/>
    <property type="match status" value="1"/>
</dbReference>
<sequence length="3889" mass="434826">MQEELNEFKRLEVWKFVPRPDKVMVFTLKWIYKVKLDELAGILKNKARLVACGYRQEEGINFEESFALVARLDAIQIFLTFSSHMNMIVYQMDVKTVFLNDILREEVYVSQPDGFVDKDNLNHVYKLKKALYGLKQAPHACDPVDTPMVEKSKLDEDTQGKAVTLHTIMEWLALLFISQPVNPTDSKVTTTKHGRMTKPYSSPCFIANCYNARYLEMEIKKIIFCVYGMENMILHTENPFLSLVFIVSEKDWIRRIGLGQYDVLGWIWRMAEGCSTSTFLINCLYQVYPPKGILRISANFSQLDLGINEMDDQNITMEEYIRLEEEKAWYVVPTGRVIVPTASMKRTRKDHDGRVIILSPTTAEEHIAVQRESKVRTTLLQSIPNDHVADFHYMDDTRDIWNAVKARFGRNTKSKKMRNSMLKQEFLEFKIGEAEGLHKGYDRMQKILSQLNQLKAKPEDEDINLKFLRALPSSWSQVALTLKTKGGLKLLSFDDLYYKLKTLEVDFKGYTTFSSNQSVSPSHYAFVSATSASKKMSYGDSLSYSSSTTYSAPSNSKTRSHRSGNVIKDVLQSFVADTEPKQQLAYEDFKQIEKLDLEEMDLKWQMDMLSIRVHKFEQKARRKIDFDKKKSARFNKKKVRCYKCHQRGYFARECRAKGGNDKQRYSSFKIKEIGKKEEDSKALITVDTLVDWTDHDDKSDEVIASKEFGMIVGCDTEDAIDDGAAKIYNLITGAATEEASTAGDAGEFALMGISSEEVIEFGDSYEALKDDVATGSASEGTTKKNGRTIAVTTEDMQKRRNDVKARTTLLLALPDEHQLRFSKSDLDTMSLDDLYNHLKVFEPKVQKKSESNYHNMAFISSAKNNSGNEEVNTASIPTASTQVSPAGPNVVTANISLDTGCAYIASQSNGLWKKTGKKISIQRTDVAGFDKSNVECFNCHKMGHFARECRAPRSQDRERRDNYSQGSKNHALVADEEAPTEFALMARSDTNNEVLDNSLCSKACKKNTDSLNSKITELSKKLDDTKNMLYRYKLVESKANRIENLTNELETLKKEKEGLDSKLTGFKLASKDIDNLLESQRSEKSKEGLGYSVVPPPPAQVYSPPKKDMSLTGLPEFANDTITDYSRPSPTIESNADEFQNKKPSVAETGVSSSTILSKPAIKFVKAVDRPTEFRTNKVETAKKPVVKYAELYRKTSKSTNGNSQINIDDKGYWDSGCSRHMTVNISYLLDYEPFDGGYVSFGQGGCKITGKGTIKTDDTNVLLRTHRQHNMYSIDLNNVVPYKDLTCLVAKASADECMLWHRRLGHLNIKTMNRLVRHNLVRGLPSKCFDNDHTSVACLKGKQHKASCKTKLVNSVTKPLHTLHMDLFGLTSDETSGILRNFITKIENLKDLKNEVAERRNMILIEAARTMLADAKLPVTFWAEAVNTACYVQNRVLVNKSQNKTPYELFNGRTPAIGCLKPFGCHVMILNTLDHLGKFDAKGDEGTKEVASQDVKKDMYSLRYISLPNWFHKAHLESSTSNGQDTCNADASESSGNFNPTATSTNPLADPMETLAVETLILTVSSLVPTSCLDDSPQLSCDSRLISKRVTSQDDTSSLDNILTLTNRFEDILGVKTNINDSNGVVADLVNMENNISASPTPTFRIHKDHPKIYQMDVKSAFLYGTFDEEVYVMQPSGFQDPQFPARVYKVEKAMYGLHQAPRAWKWTKKYELNTDFYQIVDFVEASHLKYALTFNPTVYVSHIRQFWSTARIETMDEETKILATLDGTPTKPHHTPSPEARQTSFTATSSPSLPPVTTATIPNVILTDTPQLRQYTQRARIAQSSALPPIADEPTSPIRDDSHGRSLDEGKEAAVERSTERGSDDIKEMVTVLTSLDATSILTSGVFVSISLVTEVSVAKVPTGSGSIPTASPPGTGVPTGGVPTGSGFVPTGSPIFTTATVATPYTRRKGKEKMMEEEMARDAQRMNEQIARDAKIARINAEEELQIMIDGLDRNNENVAKYLQEYYQFAGDLPIGERIELIRLRLEQDSAKKVKISEEVLEENLKDMMQLVPVEEVYVEALQHFDREDLNQLLALVKETFNIRQAANDKEKELWVELKRTKVGLGFNNCIKENELGWDDSAFSVFTTTSEDVEGRPLFHRFAKADSIKVVPPPLSGDYTCLSDHIDLDESQISYGTKSTTSCDSKSMSNDFVSCDDSDKSSEVNTNDFASSDSSVKSSKSKPNDSTSCTSTSSVGHFRKNASSVSKLCFICGSGTRLIKNCDFYEKQMANKNVGIRVGPVQSRNKFNHQNQFVPQAVLLRTGKVNIPPARPQPVPTGKPKVFALVPTGRPNRPFPVPTNRGYSPSTYTPYAPTMSYTHMKYMGIDGQLLLSPEQVVLGNLFRKENPFLATEDEGIFDSGCSRSMTDTECLVLSKDFKLLDESMVVLRVPRKHNLHTINLNNLYPMGKQHKAFYKAINALSSISKPLQLLHMDLFGPTSIRSIDHTYYCLMIIDDYSRFCWVFFLEHKDETYPILRDFIDLVENQLTKKVKAIRCDNGIEFKNAHMIELYGSKGIKREYSNARTLQQNKVAERKNITLIEAARTMLADSKLPTMFWTEAVDEGYIVGYSASNKAYRVYNVPNKRVKETMNMRFLEEKPMYRVLVMNGTQGAITNPAGTQDVDLDSDCDEQVIIVPFYPSHNISRSEPKDTSGDEGDDSPLHSADEIFQKELARLKGQAQRATSVAESLGLGFANDAEEFHIQASTKIVPPGCIPVPTGNIPVPPGNLLVPTGSIPVSTGNTVVSTDDVPVHTSSSTDLFFNDEPTTRFLSLSYLGNHDPSPGIFSSSSYDDEFGAALNNVSSSVEISPVATKRINTIHTQSLIIRDPTSAVQTRSKVLEDLSWVDAMQEEMQQFKFQNVWVLVDLHAGKYAIGTKWILKNKRDARGIVVRNKVRLVAQGHRQEEGIDYDEVFAPMDVKSAFLYGRIDEEVYVTQPKGFVDPQHPKKVYKVVKALYGLHQAPRAWYATLSTFLLKHGYRRGTIDKTLFLKKNNRAIILVQVYMDFIIFGSTNKAWCDEFEALMKGEFQMSAMGSMIGSLMYLTASRPDIMFAVNACLRNQVTPTTSNLEAVKKIFKYLKGQPKLGLWRLISWQCKKQTIVATSSIEAEYVAAANCCGQFRSTATLRSPKLGPPAILAKIDKTPYTITEDLVRSRLQLADDGSIADLSIAKIYFGMDNLGYVNEGKLTFFKNKFSPQWRFFVHTLLHCLCTKSGSWHQFGIPLAVALIYLSNGRCFNWSSYIFKGMVSNIGNAKKFLMYPRFLQTILGIETRITRQYKVLVFSSKLFANMRLNFEGQPMPLLPAMLLQAQAGEGADVDAQVVPQQILVPDQPQDHLSTPPRKQTSDPHAPVLEHGQSSDPNTASFSRSHETAAGPFTNVEDAPLGGTFHISSPRSTQAPPAGQPSGGCGGEVGQEGQSIGGQTKDQEKENGCDPSVPTAGPPGASTVPPGTSTVPLGTSAVPTGASTILASSLSVPADVPSSVAPAGVSSKGKSPMMEEDIHVKAMTFKQMEEDRLTMYYTKADWLNIMAQVEANASFFKTLLGDDVSDESIPARMAALIRRKKQYLAEKLSSAVYTTGWTMAYVKSFINDQLKEEFEKIHKVQSNSQIQAFSMTLKRLGPVLEERSSKRQKSIEASIPSMPEVPHSPAVSSPPSSRTKRKSLGQKRITKPKSTLLELDLDADAQTFIKVVVNEDSDNEASPVWSALIGWEVIPTPLGDIDALYRIYGSTKHFTTLWQILHMVDRQDLVKLYGLVVKYYENLPVAGAGLILSWRLYTLSNVHVLETVSNEVLYMFTDVSYPLSVKLMERILTHKLEIDTDVVENDMTTAEQLIRFIKNQLAAAQATFV</sequence>
<dbReference type="InterPro" id="IPR001878">
    <property type="entry name" value="Znf_CCHC"/>
</dbReference>
<dbReference type="InterPro" id="IPR001584">
    <property type="entry name" value="Integrase_cat-core"/>
</dbReference>
<dbReference type="PANTHER" id="PTHR42648:SF32">
    <property type="entry name" value="RIBONUCLEASE H-LIKE DOMAIN, GAG-PRE-INTEGRASE DOMAIN PROTEIN-RELATED"/>
    <property type="match status" value="1"/>
</dbReference>
<dbReference type="SMART" id="SM00343">
    <property type="entry name" value="ZnF_C2HC"/>
    <property type="match status" value="2"/>
</dbReference>
<dbReference type="InterPro" id="IPR036397">
    <property type="entry name" value="RNaseH_sf"/>
</dbReference>
<evidence type="ECO:0000313" key="10">
    <source>
        <dbReference type="EMBL" id="GEU76049.1"/>
    </source>
</evidence>
<dbReference type="InterPro" id="IPR012337">
    <property type="entry name" value="RNaseH-like_sf"/>
</dbReference>
<dbReference type="EMBL" id="BKCJ010007202">
    <property type="protein sequence ID" value="GEU76049.1"/>
    <property type="molecule type" value="Genomic_DNA"/>
</dbReference>
<feature type="compositionally biased region" description="Polar residues" evidence="7">
    <location>
        <begin position="3396"/>
        <end position="3407"/>
    </location>
</feature>
<feature type="domain" description="Integrase catalytic" evidence="9">
    <location>
        <begin position="2465"/>
        <end position="2632"/>
    </location>
</feature>
<evidence type="ECO:0000259" key="8">
    <source>
        <dbReference type="PROSITE" id="PS50158"/>
    </source>
</evidence>
<dbReference type="Pfam" id="PF22936">
    <property type="entry name" value="Pol_BBD"/>
    <property type="match status" value="1"/>
</dbReference>
<dbReference type="GO" id="GO:0008270">
    <property type="term" value="F:zinc ion binding"/>
    <property type="evidence" value="ECO:0007669"/>
    <property type="project" value="UniProtKB-KW"/>
</dbReference>
<dbReference type="PANTHER" id="PTHR42648">
    <property type="entry name" value="TRANSPOSASE, PUTATIVE-RELATED"/>
    <property type="match status" value="1"/>
</dbReference>
<evidence type="ECO:0000256" key="1">
    <source>
        <dbReference type="ARBA" id="ARBA00022670"/>
    </source>
</evidence>
<feature type="region of interest" description="Disordered" evidence="7">
    <location>
        <begin position="1823"/>
        <end position="1864"/>
    </location>
</feature>
<feature type="compositionally biased region" description="Polar residues" evidence="7">
    <location>
        <begin position="3430"/>
        <end position="3439"/>
    </location>
</feature>
<feature type="region of interest" description="Disordered" evidence="7">
    <location>
        <begin position="3665"/>
        <end position="3706"/>
    </location>
</feature>
<feature type="compositionally biased region" description="Low complexity" evidence="7">
    <location>
        <begin position="3684"/>
        <end position="3697"/>
    </location>
</feature>
<feature type="compositionally biased region" description="Polar residues" evidence="7">
    <location>
        <begin position="2227"/>
        <end position="2238"/>
    </location>
</feature>
<dbReference type="InterPro" id="IPR043502">
    <property type="entry name" value="DNA/RNA_pol_sf"/>
</dbReference>
<feature type="region of interest" description="Disordered" evidence="7">
    <location>
        <begin position="3517"/>
        <end position="3536"/>
    </location>
</feature>
<dbReference type="InterPro" id="IPR013103">
    <property type="entry name" value="RVT_2"/>
</dbReference>
<dbReference type="GO" id="GO:0006508">
    <property type="term" value="P:proteolysis"/>
    <property type="evidence" value="ECO:0007669"/>
    <property type="project" value="UniProtKB-KW"/>
</dbReference>
<dbReference type="InterPro" id="IPR054722">
    <property type="entry name" value="PolX-like_BBD"/>
</dbReference>
<dbReference type="GO" id="GO:0003676">
    <property type="term" value="F:nucleic acid binding"/>
    <property type="evidence" value="ECO:0007669"/>
    <property type="project" value="InterPro"/>
</dbReference>
<dbReference type="Pfam" id="PF00665">
    <property type="entry name" value="rve"/>
    <property type="match status" value="1"/>
</dbReference>
<dbReference type="PROSITE" id="PS50994">
    <property type="entry name" value="INTEGRASE"/>
    <property type="match status" value="1"/>
</dbReference>
<dbReference type="InterPro" id="IPR039537">
    <property type="entry name" value="Retrotran_Ty1/copia-like"/>
</dbReference>
<dbReference type="Gene3D" id="3.30.420.10">
    <property type="entry name" value="Ribonuclease H-like superfamily/Ribonuclease H"/>
    <property type="match status" value="2"/>
</dbReference>
<dbReference type="Pfam" id="PF13976">
    <property type="entry name" value="gag_pre-integrs"/>
    <property type="match status" value="1"/>
</dbReference>
<feature type="compositionally biased region" description="Polar residues" evidence="7">
    <location>
        <begin position="3489"/>
        <end position="3500"/>
    </location>
</feature>
<feature type="domain" description="CCHC-type" evidence="8">
    <location>
        <begin position="936"/>
        <end position="950"/>
    </location>
</feature>
<dbReference type="InterPro" id="IPR036875">
    <property type="entry name" value="Znf_CCHC_sf"/>
</dbReference>
<proteinExistence type="predicted"/>
<feature type="compositionally biased region" description="Basic and acidic residues" evidence="7">
    <location>
        <begin position="1840"/>
        <end position="1864"/>
    </location>
</feature>
<evidence type="ECO:0000256" key="4">
    <source>
        <dbReference type="ARBA" id="ARBA00022801"/>
    </source>
</evidence>
<dbReference type="InterPro" id="IPR057670">
    <property type="entry name" value="SH3_retrovirus"/>
</dbReference>
<dbReference type="InterPro" id="IPR025724">
    <property type="entry name" value="GAG-pre-integrase_dom"/>
</dbReference>